<dbReference type="Gene3D" id="1.10.3480.10">
    <property type="entry name" value="TorD-like"/>
    <property type="match status" value="1"/>
</dbReference>
<dbReference type="RefSeq" id="WP_369737474.1">
    <property type="nucleotide sequence ID" value="NZ_JBGEDP010000001.1"/>
</dbReference>
<dbReference type="EMBL" id="JBGEDP010000001">
    <property type="protein sequence ID" value="MEY8015051.1"/>
    <property type="molecule type" value="Genomic_DNA"/>
</dbReference>
<dbReference type="NCBIfam" id="TIGR00684">
    <property type="entry name" value="narJ"/>
    <property type="match status" value="1"/>
</dbReference>
<dbReference type="PANTHER" id="PTHR43680">
    <property type="entry name" value="NITRATE REDUCTASE MOLYBDENUM COFACTOR ASSEMBLY CHAPERONE"/>
    <property type="match status" value="1"/>
</dbReference>
<keyword evidence="1" id="KW-0534">Nitrate assimilation</keyword>
<accession>A0ABV4BXM3</accession>
<dbReference type="InterPro" id="IPR020945">
    <property type="entry name" value="DMSO/NO3_reduct_chaperone"/>
</dbReference>
<proteinExistence type="predicted"/>
<organism evidence="2 3">
    <name type="scientific">Mycobacterium servetii</name>
    <dbReference type="NCBI Taxonomy" id="3237418"/>
    <lineage>
        <taxon>Bacteria</taxon>
        <taxon>Bacillati</taxon>
        <taxon>Actinomycetota</taxon>
        <taxon>Actinomycetes</taxon>
        <taxon>Mycobacteriales</taxon>
        <taxon>Mycobacteriaceae</taxon>
        <taxon>Mycobacterium</taxon>
    </lineage>
</organism>
<protein>
    <submittedName>
        <fullName evidence="2">Nitrate reductase molybdenum cofactor assembly chaperone</fullName>
    </submittedName>
</protein>
<evidence type="ECO:0000256" key="1">
    <source>
        <dbReference type="ARBA" id="ARBA00023063"/>
    </source>
</evidence>
<gene>
    <name evidence="2" type="primary">narJ</name>
    <name evidence="2" type="ORF">AB8998_08545</name>
</gene>
<sequence length="222" mass="23859">MRLPQLRDRSGGRMQDRLVWQAASLLLAYPDDGLTDRLDTVAELLGHIVGPAAELLAQTAAALRAREPMAAAMDYVATFDLRRRATMYLTYWTAGDTRNRGREMLAFAAAYRAAGVESPRVEAPDHLPVVLEFAATVDPGAGRRLLSEHRVPIDVLRRALADAQSPYEPTVAAVAATLPAATGQEITRAERLAEAGPPAEAVGLQAFTLTVPPRRQAGAPSV</sequence>
<dbReference type="Pfam" id="PF02613">
    <property type="entry name" value="Nitrate_red_del"/>
    <property type="match status" value="1"/>
</dbReference>
<evidence type="ECO:0000313" key="2">
    <source>
        <dbReference type="EMBL" id="MEY8015051.1"/>
    </source>
</evidence>
<dbReference type="SUPFAM" id="SSF89155">
    <property type="entry name" value="TorD-like"/>
    <property type="match status" value="1"/>
</dbReference>
<dbReference type="InterPro" id="IPR036411">
    <property type="entry name" value="TorD-like_sf"/>
</dbReference>
<name>A0ABV4BXM3_9MYCO</name>
<evidence type="ECO:0000313" key="3">
    <source>
        <dbReference type="Proteomes" id="UP001564760"/>
    </source>
</evidence>
<reference evidence="2 3" key="1">
    <citation type="submission" date="2024-08" db="EMBL/GenBank/DDBJ databases">
        <title>Mycobacterium servetensis sp. nov., a novel rapid-growing mycobacterial species recovered from a human patient in Zaragoza, Spain.</title>
        <authorList>
            <person name="Tristancho-Baro A.I."/>
            <person name="Buenestado-Serrano S."/>
            <person name="Garcia De Viedma D."/>
            <person name="Milagro-Beamonte A."/>
            <person name="Burillo N."/>
            <person name="Sanz S."/>
            <person name="Lopez-Calleja A.I."/>
            <person name="Penas-Utrilla D."/>
            <person name="Guardingo M."/>
            <person name="Garcia M.J."/>
            <person name="Vinuelas-Bayon J."/>
        </authorList>
    </citation>
    <scope>NUCLEOTIDE SEQUENCE [LARGE SCALE GENOMIC DNA]</scope>
    <source>
        <strain evidence="3">HUMS_12744610</strain>
    </source>
</reference>
<comment type="caution">
    <text evidence="2">The sequence shown here is derived from an EMBL/GenBank/DDBJ whole genome shotgun (WGS) entry which is preliminary data.</text>
</comment>
<dbReference type="Proteomes" id="UP001564760">
    <property type="component" value="Unassembled WGS sequence"/>
</dbReference>
<dbReference type="PANTHER" id="PTHR43680:SF2">
    <property type="entry name" value="NITRATE REDUCTASE MOLYBDENUM COFACTOR ASSEMBLY CHAPERONE NARJ"/>
    <property type="match status" value="1"/>
</dbReference>
<keyword evidence="3" id="KW-1185">Reference proteome</keyword>
<dbReference type="InterPro" id="IPR003765">
    <property type="entry name" value="NO3_reductase_chaperone_NarJ"/>
</dbReference>